<organism evidence="1 2">
    <name type="scientific">Dendrobium chrysotoxum</name>
    <name type="common">Orchid</name>
    <dbReference type="NCBI Taxonomy" id="161865"/>
    <lineage>
        <taxon>Eukaryota</taxon>
        <taxon>Viridiplantae</taxon>
        <taxon>Streptophyta</taxon>
        <taxon>Embryophyta</taxon>
        <taxon>Tracheophyta</taxon>
        <taxon>Spermatophyta</taxon>
        <taxon>Magnoliopsida</taxon>
        <taxon>Liliopsida</taxon>
        <taxon>Asparagales</taxon>
        <taxon>Orchidaceae</taxon>
        <taxon>Epidendroideae</taxon>
        <taxon>Malaxideae</taxon>
        <taxon>Dendrobiinae</taxon>
        <taxon>Dendrobium</taxon>
    </lineage>
</organism>
<name>A0AAV7HJ51_DENCH</name>
<dbReference type="Proteomes" id="UP000775213">
    <property type="component" value="Unassembled WGS sequence"/>
</dbReference>
<protein>
    <submittedName>
        <fullName evidence="1">Uncharacterized protein</fullName>
    </submittedName>
</protein>
<gene>
    <name evidence="1" type="ORF">IEQ34_002313</name>
</gene>
<accession>A0AAV7HJ51</accession>
<reference evidence="1 2" key="1">
    <citation type="journal article" date="2021" name="Hortic Res">
        <title>Chromosome-scale assembly of the Dendrobium chrysotoxum genome enhances the understanding of orchid evolution.</title>
        <authorList>
            <person name="Zhang Y."/>
            <person name="Zhang G.Q."/>
            <person name="Zhang D."/>
            <person name="Liu X.D."/>
            <person name="Xu X.Y."/>
            <person name="Sun W.H."/>
            <person name="Yu X."/>
            <person name="Zhu X."/>
            <person name="Wang Z.W."/>
            <person name="Zhao X."/>
            <person name="Zhong W.Y."/>
            <person name="Chen H."/>
            <person name="Yin W.L."/>
            <person name="Huang T."/>
            <person name="Niu S.C."/>
            <person name="Liu Z.J."/>
        </authorList>
    </citation>
    <scope>NUCLEOTIDE SEQUENCE [LARGE SCALE GENOMIC DNA]</scope>
    <source>
        <strain evidence="1">Lindl</strain>
    </source>
</reference>
<proteinExistence type="predicted"/>
<evidence type="ECO:0000313" key="1">
    <source>
        <dbReference type="EMBL" id="KAH0469081.1"/>
    </source>
</evidence>
<keyword evidence="2" id="KW-1185">Reference proteome</keyword>
<sequence>MKIKYLQGEYKQKNDHKTTKMKAVEEQLAECRAELATMGLIIEKEDVLSKAKSRSGSPKAIEDLKKSITFKNIIQDDVQEARVHLVQYKARVNIEGLIANQASDDPPSYSGNDDNDIESELQKFFSSDDEVIEIV</sequence>
<evidence type="ECO:0000313" key="2">
    <source>
        <dbReference type="Proteomes" id="UP000775213"/>
    </source>
</evidence>
<comment type="caution">
    <text evidence="1">The sequence shown here is derived from an EMBL/GenBank/DDBJ whole genome shotgun (WGS) entry which is preliminary data.</text>
</comment>
<dbReference type="AlphaFoldDB" id="A0AAV7HJ51"/>
<dbReference type="EMBL" id="JAGFBR010000003">
    <property type="protein sequence ID" value="KAH0469081.1"/>
    <property type="molecule type" value="Genomic_DNA"/>
</dbReference>